<dbReference type="PANTHER" id="PTHR33154">
    <property type="entry name" value="TRANSCRIPTIONAL REGULATOR, ARSR FAMILY"/>
    <property type="match status" value="1"/>
</dbReference>
<dbReference type="NCBIfam" id="NF033788">
    <property type="entry name" value="HTH_metalloreg"/>
    <property type="match status" value="1"/>
</dbReference>
<dbReference type="InterPro" id="IPR036390">
    <property type="entry name" value="WH_DNA-bd_sf"/>
</dbReference>
<dbReference type="CDD" id="cd00090">
    <property type="entry name" value="HTH_ARSR"/>
    <property type="match status" value="1"/>
</dbReference>
<evidence type="ECO:0000313" key="5">
    <source>
        <dbReference type="EMBL" id="PUA37940.1"/>
    </source>
</evidence>
<comment type="caution">
    <text evidence="5">The sequence shown here is derived from an EMBL/GenBank/DDBJ whole genome shotgun (WGS) entry which is preliminary data.</text>
</comment>
<keyword evidence="3" id="KW-0804">Transcription</keyword>
<dbReference type="InterPro" id="IPR001845">
    <property type="entry name" value="HTH_ArsR_DNA-bd_dom"/>
</dbReference>
<evidence type="ECO:0000256" key="2">
    <source>
        <dbReference type="ARBA" id="ARBA00023125"/>
    </source>
</evidence>
<reference evidence="5 6" key="1">
    <citation type="submission" date="2018-03" db="EMBL/GenBank/DDBJ databases">
        <title>Genome sequence of Paenibacillus elgii strain AC13 an antimicrobial compound producing bacteria.</title>
        <authorList>
            <person name="Kurokawa A.S."/>
            <person name="Araujo J.F."/>
            <person name="Costa R.A."/>
            <person name="Ortega D.B."/>
            <person name="Pires A.S."/>
            <person name="Pappas G.J.Jr."/>
            <person name="Franco O.L."/>
            <person name="Barreto C."/>
            <person name="Magalhaes B.S."/>
            <person name="Kruger R.H."/>
        </authorList>
    </citation>
    <scope>NUCLEOTIDE SEQUENCE [LARGE SCALE GENOMIC DNA]</scope>
    <source>
        <strain evidence="5 6">AC13</strain>
    </source>
</reference>
<dbReference type="GO" id="GO:0003700">
    <property type="term" value="F:DNA-binding transcription factor activity"/>
    <property type="evidence" value="ECO:0007669"/>
    <property type="project" value="InterPro"/>
</dbReference>
<dbReference type="AlphaFoldDB" id="A0A2T6G190"/>
<dbReference type="Gene3D" id="1.10.10.10">
    <property type="entry name" value="Winged helix-like DNA-binding domain superfamily/Winged helix DNA-binding domain"/>
    <property type="match status" value="1"/>
</dbReference>
<dbReference type="Pfam" id="PF12840">
    <property type="entry name" value="HTH_20"/>
    <property type="match status" value="1"/>
</dbReference>
<keyword evidence="1" id="KW-0805">Transcription regulation</keyword>
<keyword evidence="2" id="KW-0238">DNA-binding</keyword>
<dbReference type="InterPro" id="IPR011991">
    <property type="entry name" value="ArsR-like_HTH"/>
</dbReference>
<accession>A0A2T6G190</accession>
<dbReference type="RefSeq" id="WP_108532479.1">
    <property type="nucleotide sequence ID" value="NZ_PYHP01000044.1"/>
</dbReference>
<dbReference type="PROSITE" id="PS50987">
    <property type="entry name" value="HTH_ARSR_2"/>
    <property type="match status" value="1"/>
</dbReference>
<dbReference type="PRINTS" id="PR00778">
    <property type="entry name" value="HTHARSR"/>
</dbReference>
<organism evidence="5 6">
    <name type="scientific">Paenibacillus elgii</name>
    <dbReference type="NCBI Taxonomy" id="189691"/>
    <lineage>
        <taxon>Bacteria</taxon>
        <taxon>Bacillati</taxon>
        <taxon>Bacillota</taxon>
        <taxon>Bacilli</taxon>
        <taxon>Bacillales</taxon>
        <taxon>Paenibacillaceae</taxon>
        <taxon>Paenibacillus</taxon>
    </lineage>
</organism>
<evidence type="ECO:0000256" key="1">
    <source>
        <dbReference type="ARBA" id="ARBA00023015"/>
    </source>
</evidence>
<evidence type="ECO:0000313" key="6">
    <source>
        <dbReference type="Proteomes" id="UP000244184"/>
    </source>
</evidence>
<feature type="domain" description="HTH arsR-type" evidence="4">
    <location>
        <begin position="7"/>
        <end position="99"/>
    </location>
</feature>
<proteinExistence type="predicted"/>
<evidence type="ECO:0000256" key="3">
    <source>
        <dbReference type="ARBA" id="ARBA00023163"/>
    </source>
</evidence>
<dbReference type="InterPro" id="IPR036388">
    <property type="entry name" value="WH-like_DNA-bd_sf"/>
</dbReference>
<dbReference type="PANTHER" id="PTHR33154:SF25">
    <property type="entry name" value="LMO0101 PROTEIN"/>
    <property type="match status" value="1"/>
</dbReference>
<dbReference type="SMART" id="SM00418">
    <property type="entry name" value="HTH_ARSR"/>
    <property type="match status" value="1"/>
</dbReference>
<protein>
    <submittedName>
        <fullName evidence="5">Transcriptional regulator</fullName>
    </submittedName>
</protein>
<dbReference type="Proteomes" id="UP000244184">
    <property type="component" value="Unassembled WGS sequence"/>
</dbReference>
<evidence type="ECO:0000259" key="4">
    <source>
        <dbReference type="PROSITE" id="PS50987"/>
    </source>
</evidence>
<dbReference type="GO" id="GO:0003677">
    <property type="term" value="F:DNA binding"/>
    <property type="evidence" value="ECO:0007669"/>
    <property type="project" value="UniProtKB-KW"/>
</dbReference>
<sequence>MLSTLGLPMLNNEQRVSIFKALADETRLNIVRILYVNNKEMSCGELGRICDASKSNTSYHFRTLREANLIKVRKDAQTKYASIDLETFHLYLPGFLNTL</sequence>
<name>A0A2T6G190_9BACL</name>
<dbReference type="SUPFAM" id="SSF46785">
    <property type="entry name" value="Winged helix' DNA-binding domain"/>
    <property type="match status" value="1"/>
</dbReference>
<gene>
    <name evidence="5" type="ORF">C8Z91_17555</name>
</gene>
<dbReference type="EMBL" id="PYHP01000044">
    <property type="protein sequence ID" value="PUA37940.1"/>
    <property type="molecule type" value="Genomic_DNA"/>
</dbReference>
<dbReference type="InterPro" id="IPR051081">
    <property type="entry name" value="HTH_MetalResp_TranReg"/>
</dbReference>